<gene>
    <name evidence="13" type="ORF">GCM10009862_19660</name>
</gene>
<comment type="subcellular location">
    <subcellularLocation>
        <location evidence="2">Cell membrane</location>
    </subcellularLocation>
</comment>
<dbReference type="PROSITE" id="PS50109">
    <property type="entry name" value="HIS_KIN"/>
    <property type="match status" value="1"/>
</dbReference>
<dbReference type="EMBL" id="BAAARI010000012">
    <property type="protein sequence ID" value="GAA2580536.1"/>
    <property type="molecule type" value="Genomic_DNA"/>
</dbReference>
<evidence type="ECO:0000256" key="2">
    <source>
        <dbReference type="ARBA" id="ARBA00004236"/>
    </source>
</evidence>
<evidence type="ECO:0000256" key="4">
    <source>
        <dbReference type="ARBA" id="ARBA00022553"/>
    </source>
</evidence>
<keyword evidence="10 11" id="KW-0472">Membrane</keyword>
<dbReference type="PANTHER" id="PTHR45436">
    <property type="entry name" value="SENSOR HISTIDINE KINASE YKOH"/>
    <property type="match status" value="1"/>
</dbReference>
<dbReference type="InterPro" id="IPR036890">
    <property type="entry name" value="HATPase_C_sf"/>
</dbReference>
<evidence type="ECO:0000256" key="7">
    <source>
        <dbReference type="ARBA" id="ARBA00022777"/>
    </source>
</evidence>
<organism evidence="13 14">
    <name type="scientific">Microbacterium binotii</name>
    <dbReference type="NCBI Taxonomy" id="462710"/>
    <lineage>
        <taxon>Bacteria</taxon>
        <taxon>Bacillati</taxon>
        <taxon>Actinomycetota</taxon>
        <taxon>Actinomycetes</taxon>
        <taxon>Micrococcales</taxon>
        <taxon>Microbacteriaceae</taxon>
        <taxon>Microbacterium</taxon>
    </lineage>
</organism>
<comment type="caution">
    <text evidence="13">The sequence shown here is derived from an EMBL/GenBank/DDBJ whole genome shotgun (WGS) entry which is preliminary data.</text>
</comment>
<dbReference type="EC" id="2.7.13.3" evidence="3"/>
<dbReference type="CDD" id="cd00075">
    <property type="entry name" value="HATPase"/>
    <property type="match status" value="1"/>
</dbReference>
<evidence type="ECO:0000313" key="13">
    <source>
        <dbReference type="EMBL" id="GAA2580536.1"/>
    </source>
</evidence>
<keyword evidence="5" id="KW-0808">Transferase</keyword>
<name>A0ABN3PF55_9MICO</name>
<evidence type="ECO:0000256" key="1">
    <source>
        <dbReference type="ARBA" id="ARBA00000085"/>
    </source>
</evidence>
<sequence length="319" mass="34031">MSVEADRRRVRRAAVRVGVLVAVVSAAVVLGGIGVLVFVLFRAARPEHGESHGVRPDGDAVVVDLDRILPVVVILGLIGVVLLGLVGWLAARRAVRPLGEALATQRAFVSDASHELRTPLTALSSRIQLLQRRQARDEPTAELITDLRRDVQIMDDVLTDMLLAAEGASSTDAACDVARALTRAIDTLVPLANDAGVTLRAGPTVARARIPEITLARLCVALLDNAVQHSPRGGEVDVTVDTDPQHIELRVADRGPGIDPAHRERVFERFARSGEAGRRRGFGLGLALVREAATRYGGTVTIAETSPRGTVFALRLPSA</sequence>
<evidence type="ECO:0000256" key="6">
    <source>
        <dbReference type="ARBA" id="ARBA00022692"/>
    </source>
</evidence>
<dbReference type="Pfam" id="PF00512">
    <property type="entry name" value="HisKA"/>
    <property type="match status" value="1"/>
</dbReference>
<dbReference type="RefSeq" id="WP_344229044.1">
    <property type="nucleotide sequence ID" value="NZ_BAAARI010000012.1"/>
</dbReference>
<evidence type="ECO:0000259" key="12">
    <source>
        <dbReference type="PROSITE" id="PS50109"/>
    </source>
</evidence>
<dbReference type="Gene3D" id="1.10.287.130">
    <property type="match status" value="1"/>
</dbReference>
<dbReference type="SMART" id="SM00388">
    <property type="entry name" value="HisKA"/>
    <property type="match status" value="1"/>
</dbReference>
<feature type="transmembrane region" description="Helical" evidence="11">
    <location>
        <begin position="68"/>
        <end position="91"/>
    </location>
</feature>
<evidence type="ECO:0000256" key="5">
    <source>
        <dbReference type="ARBA" id="ARBA00022679"/>
    </source>
</evidence>
<dbReference type="InterPro" id="IPR003661">
    <property type="entry name" value="HisK_dim/P_dom"/>
</dbReference>
<dbReference type="SUPFAM" id="SSF47384">
    <property type="entry name" value="Homodimeric domain of signal transducing histidine kinase"/>
    <property type="match status" value="1"/>
</dbReference>
<dbReference type="InterPro" id="IPR005467">
    <property type="entry name" value="His_kinase_dom"/>
</dbReference>
<keyword evidence="4" id="KW-0597">Phosphoprotein</keyword>
<feature type="domain" description="Histidine kinase" evidence="12">
    <location>
        <begin position="111"/>
        <end position="319"/>
    </location>
</feature>
<dbReference type="InterPro" id="IPR036097">
    <property type="entry name" value="HisK_dim/P_sf"/>
</dbReference>
<dbReference type="Proteomes" id="UP001500274">
    <property type="component" value="Unassembled WGS sequence"/>
</dbReference>
<dbReference type="InterPro" id="IPR003594">
    <property type="entry name" value="HATPase_dom"/>
</dbReference>
<accession>A0ABN3PF55</accession>
<evidence type="ECO:0000256" key="10">
    <source>
        <dbReference type="ARBA" id="ARBA00023136"/>
    </source>
</evidence>
<keyword evidence="7" id="KW-0418">Kinase</keyword>
<dbReference type="Gene3D" id="3.30.565.10">
    <property type="entry name" value="Histidine kinase-like ATPase, C-terminal domain"/>
    <property type="match status" value="1"/>
</dbReference>
<keyword evidence="6 11" id="KW-0812">Transmembrane</keyword>
<reference evidence="13 14" key="1">
    <citation type="journal article" date="2019" name="Int. J. Syst. Evol. Microbiol.">
        <title>The Global Catalogue of Microorganisms (GCM) 10K type strain sequencing project: providing services to taxonomists for standard genome sequencing and annotation.</title>
        <authorList>
            <consortium name="The Broad Institute Genomics Platform"/>
            <consortium name="The Broad Institute Genome Sequencing Center for Infectious Disease"/>
            <person name="Wu L."/>
            <person name="Ma J."/>
        </authorList>
    </citation>
    <scope>NUCLEOTIDE SEQUENCE [LARGE SCALE GENOMIC DNA]</scope>
    <source>
        <strain evidence="13 14">JCM 16365</strain>
    </source>
</reference>
<proteinExistence type="predicted"/>
<evidence type="ECO:0000256" key="11">
    <source>
        <dbReference type="SAM" id="Phobius"/>
    </source>
</evidence>
<evidence type="ECO:0000313" key="14">
    <source>
        <dbReference type="Proteomes" id="UP001500274"/>
    </source>
</evidence>
<comment type="catalytic activity">
    <reaction evidence="1">
        <text>ATP + protein L-histidine = ADP + protein N-phospho-L-histidine.</text>
        <dbReference type="EC" id="2.7.13.3"/>
    </reaction>
</comment>
<keyword evidence="9" id="KW-0902">Two-component regulatory system</keyword>
<dbReference type="SUPFAM" id="SSF55874">
    <property type="entry name" value="ATPase domain of HSP90 chaperone/DNA topoisomerase II/histidine kinase"/>
    <property type="match status" value="1"/>
</dbReference>
<dbReference type="Pfam" id="PF02518">
    <property type="entry name" value="HATPase_c"/>
    <property type="match status" value="1"/>
</dbReference>
<evidence type="ECO:0000256" key="8">
    <source>
        <dbReference type="ARBA" id="ARBA00022989"/>
    </source>
</evidence>
<dbReference type="InterPro" id="IPR004358">
    <property type="entry name" value="Sig_transdc_His_kin-like_C"/>
</dbReference>
<evidence type="ECO:0000256" key="3">
    <source>
        <dbReference type="ARBA" id="ARBA00012438"/>
    </source>
</evidence>
<keyword evidence="8 11" id="KW-1133">Transmembrane helix</keyword>
<feature type="transmembrane region" description="Helical" evidence="11">
    <location>
        <begin position="17"/>
        <end position="41"/>
    </location>
</feature>
<evidence type="ECO:0000256" key="9">
    <source>
        <dbReference type="ARBA" id="ARBA00023012"/>
    </source>
</evidence>
<protein>
    <recommendedName>
        <fullName evidence="3">histidine kinase</fullName>
        <ecNumber evidence="3">2.7.13.3</ecNumber>
    </recommendedName>
</protein>
<dbReference type="CDD" id="cd00082">
    <property type="entry name" value="HisKA"/>
    <property type="match status" value="1"/>
</dbReference>
<dbReference type="InterPro" id="IPR050428">
    <property type="entry name" value="TCS_sensor_his_kinase"/>
</dbReference>
<dbReference type="PRINTS" id="PR00344">
    <property type="entry name" value="BCTRLSENSOR"/>
</dbReference>
<dbReference type="SMART" id="SM00387">
    <property type="entry name" value="HATPase_c"/>
    <property type="match status" value="1"/>
</dbReference>
<dbReference type="PANTHER" id="PTHR45436:SF5">
    <property type="entry name" value="SENSOR HISTIDINE KINASE TRCS"/>
    <property type="match status" value="1"/>
</dbReference>
<keyword evidence="14" id="KW-1185">Reference proteome</keyword>